<dbReference type="GO" id="GO:0030139">
    <property type="term" value="C:endocytic vesicle"/>
    <property type="evidence" value="ECO:0007669"/>
    <property type="project" value="TreeGrafter"/>
</dbReference>
<protein>
    <submittedName>
        <fullName evidence="2">Pleckstrin homology domain-containing family G member 5-like</fullName>
    </submittedName>
</protein>
<feature type="domain" description="DH" evidence="1">
    <location>
        <begin position="72"/>
        <end position="223"/>
    </location>
</feature>
<evidence type="ECO:0000313" key="3">
    <source>
        <dbReference type="Proteomes" id="UP000472270"/>
    </source>
</evidence>
<sequence length="342" mass="39740">DRVELLHTKLQAYTQFGLPKVPSQLAFHQDSWEEEEEEPNLTLEDSWRQLLEDPELFLCGLLNLQDNSLLLEVEPARLFSNIHDIVHLHSTLWVQVMFPVLEKARSTQSLIDPADLEQGFSTFASRFQPYMRYCMEEESCMEYMRSLLRDNEIFKIYITWAETNKQCNRLKLADMLAKPHQRLTKYPLLLKTILKKTDDQTSKEALNNMVACVESFINSVDSQMRQKQEQQKLAAISARVESYEAVEGASEEVERALKEFNRIDLTAPMIDTSPEATRQLHLEGALRMKEGKDSRMDVYCFLFTDLLLITKPVKRLEKVKVIRQPLLLHNVVCRELKDTGEG</sequence>
<dbReference type="CDD" id="cd13244">
    <property type="entry name" value="PH_PLEKHG5_G6"/>
    <property type="match status" value="1"/>
</dbReference>
<evidence type="ECO:0000259" key="1">
    <source>
        <dbReference type="PROSITE" id="PS50010"/>
    </source>
</evidence>
<reference evidence="2" key="1">
    <citation type="submission" date="2025-08" db="UniProtKB">
        <authorList>
            <consortium name="Ensembl"/>
        </authorList>
    </citation>
    <scope>IDENTIFICATION</scope>
</reference>
<dbReference type="Ensembl" id="ENSSRHT00000026133.1">
    <property type="protein sequence ID" value="ENSSRHP00000025367.1"/>
    <property type="gene ID" value="ENSSRHG00000013312.1"/>
</dbReference>
<keyword evidence="3" id="KW-1185">Reference proteome</keyword>
<reference evidence="2" key="2">
    <citation type="submission" date="2025-09" db="UniProtKB">
        <authorList>
            <consortium name="Ensembl"/>
        </authorList>
    </citation>
    <scope>IDENTIFICATION</scope>
</reference>
<proteinExistence type="predicted"/>
<accession>A0A673HHD3</accession>
<organism evidence="2 3">
    <name type="scientific">Sinocyclocheilus rhinocerous</name>
    <dbReference type="NCBI Taxonomy" id="307959"/>
    <lineage>
        <taxon>Eukaryota</taxon>
        <taxon>Metazoa</taxon>
        <taxon>Chordata</taxon>
        <taxon>Craniata</taxon>
        <taxon>Vertebrata</taxon>
        <taxon>Euteleostomi</taxon>
        <taxon>Actinopterygii</taxon>
        <taxon>Neopterygii</taxon>
        <taxon>Teleostei</taxon>
        <taxon>Ostariophysi</taxon>
        <taxon>Cypriniformes</taxon>
        <taxon>Cyprinidae</taxon>
        <taxon>Cyprininae</taxon>
        <taxon>Sinocyclocheilus</taxon>
    </lineage>
</organism>
<dbReference type="InterPro" id="IPR000219">
    <property type="entry name" value="DH_dom"/>
</dbReference>
<dbReference type="SUPFAM" id="SSF50729">
    <property type="entry name" value="PH domain-like"/>
    <property type="match status" value="1"/>
</dbReference>
<dbReference type="GO" id="GO:0030424">
    <property type="term" value="C:axon"/>
    <property type="evidence" value="ECO:0007669"/>
    <property type="project" value="TreeGrafter"/>
</dbReference>
<dbReference type="Gene3D" id="2.30.29.30">
    <property type="entry name" value="Pleckstrin-homology domain (PH domain)/Phosphotyrosine-binding domain (PTB)"/>
    <property type="match status" value="1"/>
</dbReference>
<dbReference type="GO" id="GO:0005085">
    <property type="term" value="F:guanyl-nucleotide exchange factor activity"/>
    <property type="evidence" value="ECO:0007669"/>
    <property type="project" value="InterPro"/>
</dbReference>
<dbReference type="InterPro" id="IPR040181">
    <property type="entry name" value="PKHG5/7"/>
</dbReference>
<dbReference type="GO" id="GO:0043542">
    <property type="term" value="P:endothelial cell migration"/>
    <property type="evidence" value="ECO:0007669"/>
    <property type="project" value="TreeGrafter"/>
</dbReference>
<gene>
    <name evidence="2" type="primary">LOC107714916</name>
</gene>
<dbReference type="InterPro" id="IPR035899">
    <property type="entry name" value="DBL_dom_sf"/>
</dbReference>
<dbReference type="PROSITE" id="PS50010">
    <property type="entry name" value="DH_2"/>
    <property type="match status" value="1"/>
</dbReference>
<dbReference type="GO" id="GO:0007266">
    <property type="term" value="P:Rho protein signal transduction"/>
    <property type="evidence" value="ECO:0007669"/>
    <property type="project" value="TreeGrafter"/>
</dbReference>
<dbReference type="CDD" id="cd00160">
    <property type="entry name" value="RhoGEF"/>
    <property type="match status" value="1"/>
</dbReference>
<dbReference type="Pfam" id="PF00621">
    <property type="entry name" value="RhoGEF"/>
    <property type="match status" value="1"/>
</dbReference>
<dbReference type="SUPFAM" id="SSF48065">
    <property type="entry name" value="DBL homology domain (DH-domain)"/>
    <property type="match status" value="1"/>
</dbReference>
<name>A0A673HHD3_9TELE</name>
<dbReference type="Proteomes" id="UP000472270">
    <property type="component" value="Unassembled WGS sequence"/>
</dbReference>
<dbReference type="PANTHER" id="PTHR13217">
    <property type="entry name" value="PLECKSTRIN HOMOLOGY DOMAIN-CONTAINING FAMILY G MEMBER 7"/>
    <property type="match status" value="1"/>
</dbReference>
<dbReference type="Gene3D" id="1.20.900.10">
    <property type="entry name" value="Dbl homology (DH) domain"/>
    <property type="match status" value="1"/>
</dbReference>
<dbReference type="GO" id="GO:0005886">
    <property type="term" value="C:plasma membrane"/>
    <property type="evidence" value="ECO:0007669"/>
    <property type="project" value="TreeGrafter"/>
</dbReference>
<evidence type="ECO:0000313" key="2">
    <source>
        <dbReference type="Ensembl" id="ENSSRHP00000025367.1"/>
    </source>
</evidence>
<dbReference type="AlphaFoldDB" id="A0A673HHD3"/>
<dbReference type="SMART" id="SM00325">
    <property type="entry name" value="RhoGEF"/>
    <property type="match status" value="1"/>
</dbReference>
<dbReference type="PANTHER" id="PTHR13217:SF12">
    <property type="entry name" value="PLECKSTRIN HOMOLOGY DOMAIN-CONTAINING FAMILY G MEMBER 5 ISOFORM X1-RELATED"/>
    <property type="match status" value="1"/>
</dbReference>
<dbReference type="InterPro" id="IPR011993">
    <property type="entry name" value="PH-like_dom_sf"/>
</dbReference>